<sequence>LAELEGDLAHVARLLEAALAGLREGQARAQALRAARGGFATYDREGRPSTAPASGPTLRHKV</sequence>
<accession>A0A9X2FS02</accession>
<organism evidence="2 3">
    <name type="scientific">Limimaricola litoreus</name>
    <dbReference type="NCBI Taxonomy" id="2955316"/>
    <lineage>
        <taxon>Bacteria</taxon>
        <taxon>Pseudomonadati</taxon>
        <taxon>Pseudomonadota</taxon>
        <taxon>Alphaproteobacteria</taxon>
        <taxon>Rhodobacterales</taxon>
        <taxon>Paracoccaceae</taxon>
        <taxon>Limimaricola</taxon>
    </lineage>
</organism>
<feature type="non-terminal residue" evidence="2">
    <location>
        <position position="1"/>
    </location>
</feature>
<protein>
    <recommendedName>
        <fullName evidence="4">FlgN protein</fullName>
    </recommendedName>
</protein>
<dbReference type="Proteomes" id="UP001139477">
    <property type="component" value="Unassembled WGS sequence"/>
</dbReference>
<reference evidence="2" key="1">
    <citation type="submission" date="2022-06" db="EMBL/GenBank/DDBJ databases">
        <title>Limimaricola sediminis sp. nov., isolated from an intertidal sediment.</title>
        <authorList>
            <person name="Shao X."/>
        </authorList>
    </citation>
    <scope>NUCLEOTIDE SEQUENCE</scope>
    <source>
        <strain evidence="2">ASW11-118</strain>
    </source>
</reference>
<evidence type="ECO:0000313" key="3">
    <source>
        <dbReference type="Proteomes" id="UP001139477"/>
    </source>
</evidence>
<evidence type="ECO:0008006" key="4">
    <source>
        <dbReference type="Google" id="ProtNLM"/>
    </source>
</evidence>
<dbReference type="AlphaFoldDB" id="A0A9X2FS02"/>
<comment type="caution">
    <text evidence="2">The sequence shown here is derived from an EMBL/GenBank/DDBJ whole genome shotgun (WGS) entry which is preliminary data.</text>
</comment>
<evidence type="ECO:0000313" key="2">
    <source>
        <dbReference type="EMBL" id="MCP1169150.1"/>
    </source>
</evidence>
<keyword evidence="3" id="KW-1185">Reference proteome</keyword>
<dbReference type="EMBL" id="JAMYXC010000173">
    <property type="protein sequence ID" value="MCP1169150.1"/>
    <property type="molecule type" value="Genomic_DNA"/>
</dbReference>
<proteinExistence type="predicted"/>
<dbReference type="RefSeq" id="WP_253332530.1">
    <property type="nucleotide sequence ID" value="NZ_JAMYXC010000173.1"/>
</dbReference>
<feature type="region of interest" description="Disordered" evidence="1">
    <location>
        <begin position="40"/>
        <end position="62"/>
    </location>
</feature>
<evidence type="ECO:0000256" key="1">
    <source>
        <dbReference type="SAM" id="MobiDB-lite"/>
    </source>
</evidence>
<name>A0A9X2FS02_9RHOB</name>
<gene>
    <name evidence="2" type="ORF">NHG85_11560</name>
</gene>